<dbReference type="Proteomes" id="UP000238274">
    <property type="component" value="Unassembled WGS sequence"/>
</dbReference>
<comment type="caution">
    <text evidence="2">The sequence shown here is derived from an EMBL/GenBank/DDBJ whole genome shotgun (WGS) entry which is preliminary data.</text>
</comment>
<dbReference type="VEuPathDB" id="FungiDB:PSTT_04808"/>
<evidence type="ECO:0000313" key="2">
    <source>
        <dbReference type="EMBL" id="POW18217.1"/>
    </source>
</evidence>
<organism evidence="2 3">
    <name type="scientific">Puccinia striiformis</name>
    <dbReference type="NCBI Taxonomy" id="27350"/>
    <lineage>
        <taxon>Eukaryota</taxon>
        <taxon>Fungi</taxon>
        <taxon>Dikarya</taxon>
        <taxon>Basidiomycota</taxon>
        <taxon>Pucciniomycotina</taxon>
        <taxon>Pucciniomycetes</taxon>
        <taxon>Pucciniales</taxon>
        <taxon>Pucciniaceae</taxon>
        <taxon>Puccinia</taxon>
    </lineage>
</organism>
<reference evidence="3" key="3">
    <citation type="journal article" date="2018" name="Mol. Plant Microbe Interact.">
        <title>Genome sequence resources for the wheat stripe rust pathogen (Puccinia striiformis f. sp. tritici) and the barley stripe rust pathogen (Puccinia striiformis f. sp. hordei).</title>
        <authorList>
            <person name="Xia C."/>
            <person name="Wang M."/>
            <person name="Yin C."/>
            <person name="Cornejo O.E."/>
            <person name="Hulbert S.H."/>
            <person name="Chen X."/>
        </authorList>
    </citation>
    <scope>NUCLEOTIDE SEQUENCE [LARGE SCALE GENOMIC DNA]</scope>
    <source>
        <strain evidence="3">93TX-2</strain>
    </source>
</reference>
<proteinExistence type="predicted"/>
<gene>
    <name evidence="2" type="ORF">PSHT_06087</name>
</gene>
<reference evidence="3" key="2">
    <citation type="journal article" date="2018" name="BMC Genomics">
        <title>Genomic insights into host adaptation between the wheat stripe rust pathogen (Puccinia striiformis f. sp. tritici) and the barley stripe rust pathogen (Puccinia striiformis f. sp. hordei).</title>
        <authorList>
            <person name="Xia C."/>
            <person name="Wang M."/>
            <person name="Yin C."/>
            <person name="Cornejo O.E."/>
            <person name="Hulbert S.H."/>
            <person name="Chen X."/>
        </authorList>
    </citation>
    <scope>NUCLEOTIDE SEQUENCE [LARGE SCALE GENOMIC DNA]</scope>
    <source>
        <strain evidence="3">93TX-2</strain>
    </source>
</reference>
<reference evidence="2 3" key="1">
    <citation type="submission" date="2017-12" db="EMBL/GenBank/DDBJ databases">
        <title>Gene loss provides genomic basis for host adaptation in cereal stripe rust fungi.</title>
        <authorList>
            <person name="Xia C."/>
        </authorList>
    </citation>
    <scope>NUCLEOTIDE SEQUENCE [LARGE SCALE GENOMIC DNA]</scope>
    <source>
        <strain evidence="2 3">93TX-2</strain>
    </source>
</reference>
<protein>
    <submittedName>
        <fullName evidence="2">Uncharacterized protein</fullName>
    </submittedName>
</protein>
<dbReference type="OrthoDB" id="2505628at2759"/>
<dbReference type="EMBL" id="PKSM01000069">
    <property type="protein sequence ID" value="POW18217.1"/>
    <property type="molecule type" value="Genomic_DNA"/>
</dbReference>
<dbReference type="VEuPathDB" id="FungiDB:PSHT_06087"/>
<dbReference type="AlphaFoldDB" id="A0A2S4W941"/>
<feature type="region of interest" description="Disordered" evidence="1">
    <location>
        <begin position="114"/>
        <end position="138"/>
    </location>
</feature>
<name>A0A2S4W941_9BASI</name>
<accession>A0A2S4W941</accession>
<sequence length="153" mass="16637">MAIKLFIFKSTLSIRTQPQGIHNRLPHQRSSPADLPRDAPGAIRILRSQYPPSGNYPGGSFQSAHTVTPAFFSHGALDDRRKRLMLHDTPFLFNLVVGALARPANDQLANNELSAEPANPAAEVSSDGLTPEESEELEVEGDVYSTVMLGQGM</sequence>
<keyword evidence="3" id="KW-1185">Reference proteome</keyword>
<evidence type="ECO:0000313" key="3">
    <source>
        <dbReference type="Proteomes" id="UP000238274"/>
    </source>
</evidence>
<evidence type="ECO:0000256" key="1">
    <source>
        <dbReference type="SAM" id="MobiDB-lite"/>
    </source>
</evidence>